<dbReference type="Proteomes" id="UP000192840">
    <property type="component" value="Unassembled WGS sequence"/>
</dbReference>
<organism evidence="3 4">
    <name type="scientific">Lentzea albidocapillata</name>
    <dbReference type="NCBI Taxonomy" id="40571"/>
    <lineage>
        <taxon>Bacteria</taxon>
        <taxon>Bacillati</taxon>
        <taxon>Actinomycetota</taxon>
        <taxon>Actinomycetes</taxon>
        <taxon>Pseudonocardiales</taxon>
        <taxon>Pseudonocardiaceae</taxon>
        <taxon>Lentzea</taxon>
    </lineage>
</organism>
<dbReference type="InterPro" id="IPR001466">
    <property type="entry name" value="Beta-lactam-related"/>
</dbReference>
<name>A0A1W2EAW3_9PSEU</name>
<keyword evidence="3" id="KW-0645">Protease</keyword>
<keyword evidence="3" id="KW-0378">Hydrolase</keyword>
<evidence type="ECO:0000259" key="2">
    <source>
        <dbReference type="Pfam" id="PF00144"/>
    </source>
</evidence>
<keyword evidence="3" id="KW-0121">Carboxypeptidase</keyword>
<dbReference type="Gene3D" id="3.40.710.10">
    <property type="entry name" value="DD-peptidase/beta-lactamase superfamily"/>
    <property type="match status" value="1"/>
</dbReference>
<feature type="domain" description="Beta-lactamase-related" evidence="2">
    <location>
        <begin position="30"/>
        <end position="347"/>
    </location>
</feature>
<dbReference type="SUPFAM" id="SSF56601">
    <property type="entry name" value="beta-lactamase/transpeptidase-like"/>
    <property type="match status" value="1"/>
</dbReference>
<evidence type="ECO:0000313" key="3">
    <source>
        <dbReference type="EMBL" id="SMD06552.1"/>
    </source>
</evidence>
<feature type="chain" id="PRO_5010740947" evidence="1">
    <location>
        <begin position="22"/>
        <end position="372"/>
    </location>
</feature>
<dbReference type="STRING" id="40571.SAMN05660733_03795"/>
<protein>
    <submittedName>
        <fullName evidence="3">D-alanyl-D-alanine carboxypeptidase</fullName>
    </submittedName>
</protein>
<dbReference type="RefSeq" id="WP_030477891.1">
    <property type="nucleotide sequence ID" value="NZ_FWYC01000009.1"/>
</dbReference>
<reference evidence="4" key="1">
    <citation type="submission" date="2017-04" db="EMBL/GenBank/DDBJ databases">
        <authorList>
            <person name="Varghese N."/>
            <person name="Submissions S."/>
        </authorList>
    </citation>
    <scope>NUCLEOTIDE SEQUENCE [LARGE SCALE GENOMIC DNA]</scope>
    <source>
        <strain evidence="4">DSM 44073</strain>
    </source>
</reference>
<dbReference type="PANTHER" id="PTHR46825:SF7">
    <property type="entry name" value="D-ALANYL-D-ALANINE CARBOXYPEPTIDASE"/>
    <property type="match status" value="1"/>
</dbReference>
<dbReference type="GO" id="GO:0004180">
    <property type="term" value="F:carboxypeptidase activity"/>
    <property type="evidence" value="ECO:0007669"/>
    <property type="project" value="UniProtKB-KW"/>
</dbReference>
<evidence type="ECO:0000313" key="4">
    <source>
        <dbReference type="Proteomes" id="UP000192840"/>
    </source>
</evidence>
<evidence type="ECO:0000256" key="1">
    <source>
        <dbReference type="SAM" id="SignalP"/>
    </source>
</evidence>
<dbReference type="InterPro" id="IPR012338">
    <property type="entry name" value="Beta-lactam/transpept-like"/>
</dbReference>
<dbReference type="AlphaFoldDB" id="A0A1W2EAW3"/>
<gene>
    <name evidence="3" type="ORF">SAMN05660733_03795</name>
</gene>
<keyword evidence="4" id="KW-1185">Reference proteome</keyword>
<dbReference type="Pfam" id="PF00144">
    <property type="entry name" value="Beta-lactamase"/>
    <property type="match status" value="1"/>
</dbReference>
<proteinExistence type="predicted"/>
<accession>A0A1W2EAW3</accession>
<dbReference type="InterPro" id="IPR050491">
    <property type="entry name" value="AmpC-like"/>
</dbReference>
<dbReference type="PANTHER" id="PTHR46825">
    <property type="entry name" value="D-ALANYL-D-ALANINE-CARBOXYPEPTIDASE/ENDOPEPTIDASE AMPH"/>
    <property type="match status" value="1"/>
</dbReference>
<dbReference type="eggNOG" id="COG1680">
    <property type="taxonomic scope" value="Bacteria"/>
</dbReference>
<sequence length="372" mass="39977">MKKTLVGVLATAMLFTGTAMAAPASDVQKQLDGLTKQHEFPAALATITDGNGRASAYTSGTSELNKRTPVPRNGQVRAGSNTKAFVATVVMQLVGEGKVELDKPINHYLPGAIKDDRITVRQLLNHTSGLANYTQYLGVGNFEELRHRYFEPRELLDIGNAHPVTNQPGEKFKYSNTNYVLLGLLIQKVTGRPVAENVDQRIVRKLNLNDTYWPGVGEQGIRGKHAHGYAKTGNGIEDVTEMDPSWGWAAGQIISTTKDLNTFYRGLLKGDLVKKAQLDEMKKTVDTAGEMWPGVEYGLGIASVPLSCGGRSWGHGGDIHGYETRGGVTDSGRAFSVAVTALPGTFQDTPEEAGKAHEAVLATVDAALCGAK</sequence>
<feature type="signal peptide" evidence="1">
    <location>
        <begin position="1"/>
        <end position="21"/>
    </location>
</feature>
<dbReference type="EMBL" id="FWYC01000009">
    <property type="protein sequence ID" value="SMD06552.1"/>
    <property type="molecule type" value="Genomic_DNA"/>
</dbReference>
<keyword evidence="1" id="KW-0732">Signal</keyword>